<dbReference type="GO" id="GO:0016020">
    <property type="term" value="C:membrane"/>
    <property type="evidence" value="ECO:0007669"/>
    <property type="project" value="UniProtKB-SubCell"/>
</dbReference>
<dbReference type="GeneTree" id="ENSGT00940000154702"/>
<dbReference type="InterPro" id="IPR031435">
    <property type="entry name" value="TMEM132_N"/>
</dbReference>
<feature type="domain" description="Transmembrane protein family 132 fourth" evidence="10">
    <location>
        <begin position="399"/>
        <end position="496"/>
    </location>
</feature>
<dbReference type="InterPro" id="IPR055421">
    <property type="entry name" value="TMEM132_3rd"/>
</dbReference>
<protein>
    <submittedName>
        <fullName evidence="15">Transmembrane protein 132C</fullName>
    </submittedName>
</protein>
<evidence type="ECO:0000256" key="3">
    <source>
        <dbReference type="ARBA" id="ARBA00022692"/>
    </source>
</evidence>
<accession>A0A3Q2Q4N7</accession>
<evidence type="ECO:0000259" key="10">
    <source>
        <dbReference type="Pfam" id="PF16070"/>
    </source>
</evidence>
<keyword evidence="4 7" id="KW-1133">Transmembrane helix</keyword>
<feature type="domain" description="Transmembrane protein TMEM132 sixth" evidence="14">
    <location>
        <begin position="629"/>
        <end position="744"/>
    </location>
</feature>
<evidence type="ECO:0000256" key="2">
    <source>
        <dbReference type="ARBA" id="ARBA00006166"/>
    </source>
</evidence>
<dbReference type="Pfam" id="PF16070">
    <property type="entry name" value="Ig_TMEM132_4th"/>
    <property type="match status" value="1"/>
</dbReference>
<evidence type="ECO:0000259" key="12">
    <source>
        <dbReference type="Pfam" id="PF23481"/>
    </source>
</evidence>
<feature type="transmembrane region" description="Helical" evidence="7">
    <location>
        <begin position="872"/>
        <end position="897"/>
    </location>
</feature>
<evidence type="ECO:0000259" key="14">
    <source>
        <dbReference type="Pfam" id="PF23487"/>
    </source>
</evidence>
<dbReference type="PANTHER" id="PTHR13388:SF4">
    <property type="entry name" value="TRANSMEMBRANE PROTEIN 132C"/>
    <property type="match status" value="1"/>
</dbReference>
<feature type="compositionally biased region" description="Basic and acidic residues" evidence="6">
    <location>
        <begin position="973"/>
        <end position="983"/>
    </location>
</feature>
<keyword evidence="16" id="KW-1185">Reference proteome</keyword>
<sequence length="1052" mass="117204">LPFKNGYSSFPTYLPVNYQLLNTELGFFLKEANQDFMRNSSLTSRTEAFFIYQARNLPSVNASYGPLSVEQPVPIELLQSPRTFPASSVFTFNWKVQTFIMNTQIDLAKPKVQVLFYIAGRDWDDYSTIDKLPCVHMFAFHETQEVRGACQLKGELGLCVAELEPLASWFSSPSVVPGRQRNADVSEGTPVELYYLLRSTEAGQCHSEESRKDSFLRSNQEGLFGIYTSTPLKRIGGVRLFKNPAEPPFTDHWLDNNFMVMVPATPMRQRETVSAFIGVSPYSTVEMFTLRVKLKEGVAFLGARPSNPTQWMVSQDLRSEGHRVVTLHCHRKESTYDQQRSGKSEMGAQRVLQVDLKMESFPEPTGSRWMAWQVEYPASRATTQEVETEIRLAQEELAGIVPLAMDTEILNTAVLTGKTVAVPVKVVTIGTDASVTDVSESVKCRSTDEDVVKVSDRCDYVFVNGKEMKGKVKMMVNFTYGYLGAQLELCVWIPRLPLQIEVSDMELSQIKGWRVSVISNKDKDDEDRRGRSCTLQYQHAMVKVLTHFIAESAEPRGQTTFMLGTDWQVDITELVGDFLKVVNPQIAKLLDSRILVGQDTGITSIQVLSPLSDTILAEKTVTVLDDKVTITELGVQLVTGLSMGLQLSPGSNRAILATTSTQEVLQNPKQEALISAWLQFSDGSLAPLDLYNPDFFVLTATSLDEEVVTVQQDPSWKWPVIVTEAEGQGLLVRVEMSVCEVCQKFKRRSVLGTGNCNVRVKFGPSDSSRGGSNDYGPDADDMENRGRLSSQDRTGLDTHYYGSSISDIEDGVLRRATTTRSAIIRRPKLSDDGGQNMPIDFADFPAQVDLPHGRNTDDDLMHGGRGLTDLEIGMYALLGVFCLAILVFLINCVSYTLKYRHKELSIEGQENLNHAHDWVWLGNEAELLESQISLSPQQEEQTSMIDSSSGLEEGSHLLNGGSVQKNVQGQVHRAADTAKDGKGDSPTTKRKRVKFTTFTTLSSDNCHPAVNTLTGSHSQDIKWVYQDVQLGDSKELRSYMERLNDSALKEVA</sequence>
<feature type="domain" description="Transmembrane protein TMEM132 second Ig-like" evidence="12">
    <location>
        <begin position="95"/>
        <end position="225"/>
    </location>
</feature>
<evidence type="ECO:0000259" key="8">
    <source>
        <dbReference type="Pfam" id="PF15705"/>
    </source>
</evidence>
<dbReference type="PANTHER" id="PTHR13388">
    <property type="entry name" value="DETONATOR, ISOFORM E"/>
    <property type="match status" value="1"/>
</dbReference>
<evidence type="ECO:0000313" key="16">
    <source>
        <dbReference type="Proteomes" id="UP000265000"/>
    </source>
</evidence>
<dbReference type="InterPro" id="IPR031436">
    <property type="entry name" value="TMEM132_C"/>
</dbReference>
<feature type="region of interest" description="Disordered" evidence="6">
    <location>
        <begin position="972"/>
        <end position="991"/>
    </location>
</feature>
<comment type="subcellular location">
    <subcellularLocation>
        <location evidence="1">Membrane</location>
        <topology evidence="1">Single-pass type I membrane protein</topology>
    </subcellularLocation>
</comment>
<keyword evidence="3 7" id="KW-0812">Transmembrane</keyword>
<dbReference type="Pfam" id="PF23487">
    <property type="entry name" value="Ig_TMEM132_6th"/>
    <property type="match status" value="1"/>
</dbReference>
<dbReference type="Pfam" id="PF15706">
    <property type="entry name" value="TMEM132_C"/>
    <property type="match status" value="1"/>
</dbReference>
<name>A0A3Q2Q4N7_FUNHE</name>
<feature type="region of interest" description="Disordered" evidence="6">
    <location>
        <begin position="761"/>
        <end position="794"/>
    </location>
</feature>
<dbReference type="InterPro" id="IPR026307">
    <property type="entry name" value="TMEM132"/>
</dbReference>
<evidence type="ECO:0000256" key="7">
    <source>
        <dbReference type="SAM" id="Phobius"/>
    </source>
</evidence>
<dbReference type="Ensembl" id="ENSFHET00000015044.1">
    <property type="protein sequence ID" value="ENSFHEP00000021603.1"/>
    <property type="gene ID" value="ENSFHEG00000001462.1"/>
</dbReference>
<feature type="domain" description="Transmembrane protein TMEM132 fifth" evidence="13">
    <location>
        <begin position="499"/>
        <end position="628"/>
    </location>
</feature>
<evidence type="ECO:0000259" key="9">
    <source>
        <dbReference type="Pfam" id="PF15706"/>
    </source>
</evidence>
<feature type="domain" description="Transmembrane protein TMEM132 cohesin-like" evidence="11">
    <location>
        <begin position="249"/>
        <end position="397"/>
    </location>
</feature>
<feature type="domain" description="Transmembrane protein TMEM132 C-terminal" evidence="9">
    <location>
        <begin position="844"/>
        <end position="926"/>
    </location>
</feature>
<evidence type="ECO:0000256" key="6">
    <source>
        <dbReference type="SAM" id="MobiDB-lite"/>
    </source>
</evidence>
<dbReference type="InterPro" id="IPR055424">
    <property type="entry name" value="Ig_TMEM132_6th"/>
</dbReference>
<dbReference type="Pfam" id="PF23039">
    <property type="entry name" value="TMEM132_3rd"/>
    <property type="match status" value="1"/>
</dbReference>
<comment type="similarity">
    <text evidence="2">Belongs to the TMEM132 family.</text>
</comment>
<evidence type="ECO:0000259" key="13">
    <source>
        <dbReference type="Pfam" id="PF23486"/>
    </source>
</evidence>
<evidence type="ECO:0000256" key="5">
    <source>
        <dbReference type="ARBA" id="ARBA00023136"/>
    </source>
</evidence>
<evidence type="ECO:0000256" key="1">
    <source>
        <dbReference type="ARBA" id="ARBA00004479"/>
    </source>
</evidence>
<proteinExistence type="inferred from homology"/>
<dbReference type="AlphaFoldDB" id="A0A3Q2Q4N7"/>
<reference evidence="15" key="2">
    <citation type="submission" date="2025-09" db="UniProtKB">
        <authorList>
            <consortium name="Ensembl"/>
        </authorList>
    </citation>
    <scope>IDENTIFICATION</scope>
</reference>
<dbReference type="InterPro" id="IPR055422">
    <property type="entry name" value="Ig_TMEM132_2nd"/>
</dbReference>
<evidence type="ECO:0000259" key="11">
    <source>
        <dbReference type="Pfam" id="PF23039"/>
    </source>
</evidence>
<dbReference type="InterPro" id="IPR031437">
    <property type="entry name" value="Ig_TMEM132_4th"/>
</dbReference>
<evidence type="ECO:0000313" key="15">
    <source>
        <dbReference type="Ensembl" id="ENSFHEP00000021603.1"/>
    </source>
</evidence>
<dbReference type="InterPro" id="IPR055423">
    <property type="entry name" value="Ig_TMEM132_5th"/>
</dbReference>
<keyword evidence="5 7" id="KW-0472">Membrane</keyword>
<evidence type="ECO:0000256" key="4">
    <source>
        <dbReference type="ARBA" id="ARBA00022989"/>
    </source>
</evidence>
<feature type="domain" description="Transmembrane protein TMEM132 N-terminal" evidence="8">
    <location>
        <begin position="16"/>
        <end position="78"/>
    </location>
</feature>
<dbReference type="Pfam" id="PF15705">
    <property type="entry name" value="TMEM132_N"/>
    <property type="match status" value="1"/>
</dbReference>
<dbReference type="Pfam" id="PF23481">
    <property type="entry name" value="Ig_TMEM132_2nd"/>
    <property type="match status" value="1"/>
</dbReference>
<reference evidence="15" key="1">
    <citation type="submission" date="2025-08" db="UniProtKB">
        <authorList>
            <consortium name="Ensembl"/>
        </authorList>
    </citation>
    <scope>IDENTIFICATION</scope>
</reference>
<dbReference type="Pfam" id="PF23486">
    <property type="entry name" value="Ig_TMEM132_5th"/>
    <property type="match status" value="1"/>
</dbReference>
<dbReference type="Proteomes" id="UP000265000">
    <property type="component" value="Unplaced"/>
</dbReference>
<organism evidence="15 16">
    <name type="scientific">Fundulus heteroclitus</name>
    <name type="common">Killifish</name>
    <name type="synonym">Mummichog</name>
    <dbReference type="NCBI Taxonomy" id="8078"/>
    <lineage>
        <taxon>Eukaryota</taxon>
        <taxon>Metazoa</taxon>
        <taxon>Chordata</taxon>
        <taxon>Craniata</taxon>
        <taxon>Vertebrata</taxon>
        <taxon>Euteleostomi</taxon>
        <taxon>Actinopterygii</taxon>
        <taxon>Neopterygii</taxon>
        <taxon>Teleostei</taxon>
        <taxon>Neoteleostei</taxon>
        <taxon>Acanthomorphata</taxon>
        <taxon>Ovalentaria</taxon>
        <taxon>Atherinomorphae</taxon>
        <taxon>Cyprinodontiformes</taxon>
        <taxon>Fundulidae</taxon>
        <taxon>Fundulus</taxon>
    </lineage>
</organism>